<dbReference type="AlphaFoldDB" id="A0AA40CNV5"/>
<feature type="region of interest" description="Disordered" evidence="5">
    <location>
        <begin position="304"/>
        <end position="408"/>
    </location>
</feature>
<evidence type="ECO:0000256" key="2">
    <source>
        <dbReference type="ARBA" id="ARBA00022692"/>
    </source>
</evidence>
<evidence type="ECO:0000256" key="4">
    <source>
        <dbReference type="ARBA" id="ARBA00023136"/>
    </source>
</evidence>
<reference evidence="7" key="1">
    <citation type="submission" date="2023-06" db="EMBL/GenBank/DDBJ databases">
        <title>Genome-scale phylogeny and comparative genomics of the fungal order Sordariales.</title>
        <authorList>
            <consortium name="Lawrence Berkeley National Laboratory"/>
            <person name="Hensen N."/>
            <person name="Bonometti L."/>
            <person name="Westerberg I."/>
            <person name="Brannstrom I.O."/>
            <person name="Guillou S."/>
            <person name="Cros-Aarteil S."/>
            <person name="Calhoun S."/>
            <person name="Haridas S."/>
            <person name="Kuo A."/>
            <person name="Mondo S."/>
            <person name="Pangilinan J."/>
            <person name="Riley R."/>
            <person name="Labutti K."/>
            <person name="Andreopoulos B."/>
            <person name="Lipzen A."/>
            <person name="Chen C."/>
            <person name="Yanf M."/>
            <person name="Daum C."/>
            <person name="Ng V."/>
            <person name="Clum A."/>
            <person name="Steindorff A."/>
            <person name="Ohm R."/>
            <person name="Martin F."/>
            <person name="Silar P."/>
            <person name="Natvig D."/>
            <person name="Lalanne C."/>
            <person name="Gautier V."/>
            <person name="Ament-Velasquez S.L."/>
            <person name="Kruys A."/>
            <person name="Hutchinson M.I."/>
            <person name="Powell A.J."/>
            <person name="Barry K."/>
            <person name="Miller A.N."/>
            <person name="Grigoriev I.V."/>
            <person name="Debuchy R."/>
            <person name="Gladieux P."/>
            <person name="Thoren M.H."/>
            <person name="Johannesson H."/>
        </authorList>
    </citation>
    <scope>NUCLEOTIDE SEQUENCE</scope>
    <source>
        <strain evidence="7">SMH2532-1</strain>
    </source>
</reference>
<dbReference type="InterPro" id="IPR051694">
    <property type="entry name" value="Immunoregulatory_rcpt-like"/>
</dbReference>
<feature type="compositionally biased region" description="Polar residues" evidence="5">
    <location>
        <begin position="334"/>
        <end position="346"/>
    </location>
</feature>
<dbReference type="EMBL" id="JAULSV010000005">
    <property type="protein sequence ID" value="KAK0643909.1"/>
    <property type="molecule type" value="Genomic_DNA"/>
</dbReference>
<feature type="region of interest" description="Disordered" evidence="5">
    <location>
        <begin position="90"/>
        <end position="140"/>
    </location>
</feature>
<accession>A0AA40CNV5</accession>
<feature type="compositionally biased region" description="Pro residues" evidence="5">
    <location>
        <begin position="118"/>
        <end position="132"/>
    </location>
</feature>
<organism evidence="7 8">
    <name type="scientific">Cercophora newfieldiana</name>
    <dbReference type="NCBI Taxonomy" id="92897"/>
    <lineage>
        <taxon>Eukaryota</taxon>
        <taxon>Fungi</taxon>
        <taxon>Dikarya</taxon>
        <taxon>Ascomycota</taxon>
        <taxon>Pezizomycotina</taxon>
        <taxon>Sordariomycetes</taxon>
        <taxon>Sordariomycetidae</taxon>
        <taxon>Sordariales</taxon>
        <taxon>Lasiosphaeriaceae</taxon>
        <taxon>Cercophora</taxon>
    </lineage>
</organism>
<dbReference type="GO" id="GO:0071944">
    <property type="term" value="C:cell periphery"/>
    <property type="evidence" value="ECO:0007669"/>
    <property type="project" value="UniProtKB-ARBA"/>
</dbReference>
<evidence type="ECO:0000256" key="5">
    <source>
        <dbReference type="SAM" id="MobiDB-lite"/>
    </source>
</evidence>
<keyword evidence="8" id="KW-1185">Reference proteome</keyword>
<dbReference type="PANTHER" id="PTHR15549">
    <property type="entry name" value="PAIRED IMMUNOGLOBULIN-LIKE TYPE 2 RECEPTOR"/>
    <property type="match status" value="1"/>
</dbReference>
<keyword evidence="4 6" id="KW-0472">Membrane</keyword>
<comment type="subcellular location">
    <subcellularLocation>
        <location evidence="1">Membrane</location>
        <topology evidence="1">Single-pass membrane protein</topology>
    </subcellularLocation>
</comment>
<feature type="compositionally biased region" description="Low complexity" evidence="5">
    <location>
        <begin position="90"/>
        <end position="109"/>
    </location>
</feature>
<evidence type="ECO:0000313" key="8">
    <source>
        <dbReference type="Proteomes" id="UP001174936"/>
    </source>
</evidence>
<feature type="transmembrane region" description="Helical" evidence="6">
    <location>
        <begin position="157"/>
        <end position="180"/>
    </location>
</feature>
<evidence type="ECO:0000256" key="3">
    <source>
        <dbReference type="ARBA" id="ARBA00022989"/>
    </source>
</evidence>
<evidence type="ECO:0000256" key="1">
    <source>
        <dbReference type="ARBA" id="ARBA00004167"/>
    </source>
</evidence>
<dbReference type="Proteomes" id="UP001174936">
    <property type="component" value="Unassembled WGS sequence"/>
</dbReference>
<protein>
    <submittedName>
        <fullName evidence="7">Uncharacterized protein</fullName>
    </submittedName>
</protein>
<evidence type="ECO:0000313" key="7">
    <source>
        <dbReference type="EMBL" id="KAK0643909.1"/>
    </source>
</evidence>
<gene>
    <name evidence="7" type="ORF">B0T16DRAFT_513239</name>
</gene>
<feature type="compositionally biased region" description="Pro residues" evidence="5">
    <location>
        <begin position="40"/>
        <end position="53"/>
    </location>
</feature>
<name>A0AA40CNV5_9PEZI</name>
<dbReference type="GO" id="GO:0016020">
    <property type="term" value="C:membrane"/>
    <property type="evidence" value="ECO:0007669"/>
    <property type="project" value="UniProtKB-SubCell"/>
</dbReference>
<sequence>METRRTIRGREQLRRRKGEDKFKLFRPPFFKKKDEEADEPPPSPSESEAPPPVGKGKGKGLLTFPFFTVTVGRPATSTVTAISTLTIETPASSPKSTTTAVEVPPSSSPTATKSTVIPTPPTLPSESPPMLNPPQETNAVPDDLPQGLGRLSSNQTAGIVVGSIFGFILILVAIFAFIIYRRRRPRRRYPTPLGGARYSVGHAPSRSMDAEDSMPDPGPGLHVGQTISVVTSTHPAKHKPRLHVPALHVPAWLGRVRRPPPAPGTPDSFMAQTNEKGTPYAAEDTSPLQPPPQLPRRSIISAFSWRSRPPPSAPGLKGRASPSSDGRPSRAHYRQSSNSDASQWTGAVTHRTDSGIFVPPTALTHPRLGPSRLQTEVERPSSAPKLPPKDARRTVRFSGQQVPPTASGRASLIKTISNYLQRT</sequence>
<feature type="compositionally biased region" description="Basic and acidic residues" evidence="5">
    <location>
        <begin position="1"/>
        <end position="23"/>
    </location>
</feature>
<evidence type="ECO:0000256" key="6">
    <source>
        <dbReference type="SAM" id="Phobius"/>
    </source>
</evidence>
<feature type="region of interest" description="Disordered" evidence="5">
    <location>
        <begin position="1"/>
        <end position="60"/>
    </location>
</feature>
<keyword evidence="2 6" id="KW-0812">Transmembrane</keyword>
<comment type="caution">
    <text evidence="7">The sequence shown here is derived from an EMBL/GenBank/DDBJ whole genome shotgun (WGS) entry which is preliminary data.</text>
</comment>
<keyword evidence="3 6" id="KW-1133">Transmembrane helix</keyword>
<proteinExistence type="predicted"/>